<keyword evidence="3" id="KW-0238">DNA-binding</keyword>
<dbReference type="RefSeq" id="WP_202057797.1">
    <property type="nucleotide sequence ID" value="NZ_JAEQMY010000008.1"/>
</dbReference>
<evidence type="ECO:0000256" key="2">
    <source>
        <dbReference type="ARBA" id="ARBA00023015"/>
    </source>
</evidence>
<dbReference type="Gene3D" id="3.40.190.10">
    <property type="entry name" value="Periplasmic binding protein-like II"/>
    <property type="match status" value="2"/>
</dbReference>
<dbReference type="Pfam" id="PF03466">
    <property type="entry name" value="LysR_substrate"/>
    <property type="match status" value="1"/>
</dbReference>
<organism evidence="6 7">
    <name type="scientific">Microvirga aerilata</name>
    <dbReference type="NCBI Taxonomy" id="670292"/>
    <lineage>
        <taxon>Bacteria</taxon>
        <taxon>Pseudomonadati</taxon>
        <taxon>Pseudomonadota</taxon>
        <taxon>Alphaproteobacteria</taxon>
        <taxon>Hyphomicrobiales</taxon>
        <taxon>Methylobacteriaceae</taxon>
        <taxon>Microvirga</taxon>
    </lineage>
</organism>
<dbReference type="AlphaFoldDB" id="A0A936ZA90"/>
<comment type="similarity">
    <text evidence="1">Belongs to the LysR transcriptional regulatory family.</text>
</comment>
<dbReference type="EMBL" id="JAEQMY010000008">
    <property type="protein sequence ID" value="MBL0403885.1"/>
    <property type="molecule type" value="Genomic_DNA"/>
</dbReference>
<dbReference type="InterPro" id="IPR000847">
    <property type="entry name" value="LysR_HTH_N"/>
</dbReference>
<proteinExistence type="inferred from homology"/>
<evidence type="ECO:0000313" key="6">
    <source>
        <dbReference type="EMBL" id="MBL0403885.1"/>
    </source>
</evidence>
<dbReference type="PROSITE" id="PS50931">
    <property type="entry name" value="HTH_LYSR"/>
    <property type="match status" value="1"/>
</dbReference>
<feature type="domain" description="HTH lysR-type" evidence="5">
    <location>
        <begin position="9"/>
        <end position="66"/>
    </location>
</feature>
<keyword evidence="7" id="KW-1185">Reference proteome</keyword>
<evidence type="ECO:0000256" key="1">
    <source>
        <dbReference type="ARBA" id="ARBA00009437"/>
    </source>
</evidence>
<gene>
    <name evidence="6" type="ORF">JKG68_07915</name>
</gene>
<accession>A0A936ZA90</accession>
<dbReference type="Gene3D" id="1.10.10.10">
    <property type="entry name" value="Winged helix-like DNA-binding domain superfamily/Winged helix DNA-binding domain"/>
    <property type="match status" value="1"/>
</dbReference>
<dbReference type="PANTHER" id="PTHR30537">
    <property type="entry name" value="HTH-TYPE TRANSCRIPTIONAL REGULATOR"/>
    <property type="match status" value="1"/>
</dbReference>
<keyword evidence="2" id="KW-0805">Transcription regulation</keyword>
<dbReference type="FunFam" id="1.10.10.10:FF:000038">
    <property type="entry name" value="Glycine cleavage system transcriptional activator"/>
    <property type="match status" value="1"/>
</dbReference>
<dbReference type="InterPro" id="IPR058163">
    <property type="entry name" value="LysR-type_TF_proteobact-type"/>
</dbReference>
<dbReference type="CDD" id="cd08481">
    <property type="entry name" value="PBP2_GcdR_like"/>
    <property type="match status" value="1"/>
</dbReference>
<evidence type="ECO:0000259" key="5">
    <source>
        <dbReference type="PROSITE" id="PS50931"/>
    </source>
</evidence>
<dbReference type="Proteomes" id="UP000605848">
    <property type="component" value="Unassembled WGS sequence"/>
</dbReference>
<evidence type="ECO:0000313" key="7">
    <source>
        <dbReference type="Proteomes" id="UP000605848"/>
    </source>
</evidence>
<dbReference type="InterPro" id="IPR005119">
    <property type="entry name" value="LysR_subst-bd"/>
</dbReference>
<dbReference type="PRINTS" id="PR00039">
    <property type="entry name" value="HTHLYSR"/>
</dbReference>
<dbReference type="SUPFAM" id="SSF46785">
    <property type="entry name" value="Winged helix' DNA-binding domain"/>
    <property type="match status" value="1"/>
</dbReference>
<reference evidence="6" key="1">
    <citation type="submission" date="2021-01" db="EMBL/GenBank/DDBJ databases">
        <title>Microvirga sp.</title>
        <authorList>
            <person name="Kim M.K."/>
        </authorList>
    </citation>
    <scope>NUCLEOTIDE SEQUENCE</scope>
    <source>
        <strain evidence="6">5420S-16</strain>
    </source>
</reference>
<dbReference type="PANTHER" id="PTHR30537:SF26">
    <property type="entry name" value="GLYCINE CLEAVAGE SYSTEM TRANSCRIPTIONAL ACTIVATOR"/>
    <property type="match status" value="1"/>
</dbReference>
<dbReference type="SUPFAM" id="SSF53850">
    <property type="entry name" value="Periplasmic binding protein-like II"/>
    <property type="match status" value="1"/>
</dbReference>
<dbReference type="GO" id="GO:0043565">
    <property type="term" value="F:sequence-specific DNA binding"/>
    <property type="evidence" value="ECO:0007669"/>
    <property type="project" value="TreeGrafter"/>
</dbReference>
<dbReference type="GO" id="GO:0003700">
    <property type="term" value="F:DNA-binding transcription factor activity"/>
    <property type="evidence" value="ECO:0007669"/>
    <property type="project" value="InterPro"/>
</dbReference>
<evidence type="ECO:0000256" key="4">
    <source>
        <dbReference type="ARBA" id="ARBA00023163"/>
    </source>
</evidence>
<name>A0A936ZA90_9HYPH</name>
<evidence type="ECO:0000256" key="3">
    <source>
        <dbReference type="ARBA" id="ARBA00023125"/>
    </source>
</evidence>
<keyword evidence="4" id="KW-0804">Transcription</keyword>
<dbReference type="GO" id="GO:0006351">
    <property type="term" value="P:DNA-templated transcription"/>
    <property type="evidence" value="ECO:0007669"/>
    <property type="project" value="TreeGrafter"/>
</dbReference>
<dbReference type="Pfam" id="PF00126">
    <property type="entry name" value="HTH_1"/>
    <property type="match status" value="1"/>
</dbReference>
<protein>
    <submittedName>
        <fullName evidence="6">LysR family transcriptional regulator</fullName>
    </submittedName>
</protein>
<dbReference type="InterPro" id="IPR036388">
    <property type="entry name" value="WH-like_DNA-bd_sf"/>
</dbReference>
<sequence>MGTARRFLPSMSLLRAFEAAARHQSFTAAAAELNLTQGAVSRQIRVLEELLGSDLFLRERQTVRLTAAGETYAREIREALKRISSATLSFRANPRGGTLNLAILPTFGTRWLAPRLPRFLSHNPGITINLTTRLAPFDFNLEQADAAIHFGGPDWPGAELELLMSETVVPACSRLLQEQYGFEKPGDLLKAPLLHLVSRPDAWERWFEVNGALPEPLQGMLFDQFATAAQAAISGLGIALLPEFLIQDELRRGDLVRALDLPMQSTEQYYLAWPSNRSSYWPLTVFRHWIVQEMQAFAPSTRDAPERP</sequence>
<comment type="caution">
    <text evidence="6">The sequence shown here is derived from an EMBL/GenBank/DDBJ whole genome shotgun (WGS) entry which is preliminary data.</text>
</comment>
<dbReference type="InterPro" id="IPR036390">
    <property type="entry name" value="WH_DNA-bd_sf"/>
</dbReference>